<organism evidence="2 3">
    <name type="scientific">Methylophilus aquaticus</name>
    <dbReference type="NCBI Taxonomy" id="1971610"/>
    <lineage>
        <taxon>Bacteria</taxon>
        <taxon>Pseudomonadati</taxon>
        <taxon>Pseudomonadota</taxon>
        <taxon>Betaproteobacteria</taxon>
        <taxon>Nitrosomonadales</taxon>
        <taxon>Methylophilaceae</taxon>
        <taxon>Methylophilus</taxon>
    </lineage>
</organism>
<keyword evidence="1" id="KW-0812">Transmembrane</keyword>
<keyword evidence="1" id="KW-0472">Membrane</keyword>
<name>A0ABT9JQX0_9PROT</name>
<keyword evidence="3" id="KW-1185">Reference proteome</keyword>
<dbReference type="RefSeq" id="WP_306388667.1">
    <property type="nucleotide sequence ID" value="NZ_JAVCAP010000006.1"/>
</dbReference>
<dbReference type="Proteomes" id="UP001225906">
    <property type="component" value="Unassembled WGS sequence"/>
</dbReference>
<dbReference type="EMBL" id="JAVCAP010000006">
    <property type="protein sequence ID" value="MDP8566958.1"/>
    <property type="molecule type" value="Genomic_DNA"/>
</dbReference>
<reference evidence="3" key="1">
    <citation type="journal article" date="2019" name="Int. J. Syst. Evol. Microbiol.">
        <title>The Global Catalogue of Microorganisms (GCM) 10K type strain sequencing project: providing services to taxonomists for standard genome sequencing and annotation.</title>
        <authorList>
            <consortium name="The Broad Institute Genomics Platform"/>
            <consortium name="The Broad Institute Genome Sequencing Center for Infectious Disease"/>
            <person name="Wu L."/>
            <person name="Ma J."/>
        </authorList>
    </citation>
    <scope>NUCLEOTIDE SEQUENCE [LARGE SCALE GENOMIC DNA]</scope>
    <source>
        <strain evidence="3">VKM B-3159</strain>
    </source>
</reference>
<sequence>MSEPFQFWIFLVSFILCSLFTWVGLVSLSIRSCLKLLEKEATNGTDLDEAFKVELKDLTIRETIGKVMGTIESAVYIYALVANHTEILGGVLAFKAFTGWLSIQGGVHTNGKNMSTLVRFYSYAIGNFLSLSWAIFSYELVRGVLQANPCIAQLLVFTTNAG</sequence>
<feature type="transmembrane region" description="Helical" evidence="1">
    <location>
        <begin position="120"/>
        <end position="138"/>
    </location>
</feature>
<evidence type="ECO:0000256" key="1">
    <source>
        <dbReference type="SAM" id="Phobius"/>
    </source>
</evidence>
<protein>
    <submittedName>
        <fullName evidence="2">Uncharacterized protein</fullName>
    </submittedName>
</protein>
<gene>
    <name evidence="2" type="ORF">Q9291_03755</name>
</gene>
<proteinExistence type="predicted"/>
<feature type="transmembrane region" description="Helical" evidence="1">
    <location>
        <begin position="6"/>
        <end position="30"/>
    </location>
</feature>
<keyword evidence="1" id="KW-1133">Transmembrane helix</keyword>
<evidence type="ECO:0000313" key="3">
    <source>
        <dbReference type="Proteomes" id="UP001225906"/>
    </source>
</evidence>
<evidence type="ECO:0000313" key="2">
    <source>
        <dbReference type="EMBL" id="MDP8566958.1"/>
    </source>
</evidence>
<comment type="caution">
    <text evidence="2">The sequence shown here is derived from an EMBL/GenBank/DDBJ whole genome shotgun (WGS) entry which is preliminary data.</text>
</comment>
<accession>A0ABT9JQX0</accession>